<protein>
    <submittedName>
        <fullName evidence="2">Uncharacterized protein</fullName>
    </submittedName>
</protein>
<evidence type="ECO:0000313" key="2">
    <source>
        <dbReference type="EMBL" id="KAJ7608358.1"/>
    </source>
</evidence>
<feature type="signal peptide" evidence="1">
    <location>
        <begin position="1"/>
        <end position="17"/>
    </location>
</feature>
<accession>A0AAD7B2B6</accession>
<keyword evidence="1" id="KW-0732">Signal</keyword>
<feature type="chain" id="PRO_5042023038" evidence="1">
    <location>
        <begin position="18"/>
        <end position="114"/>
    </location>
</feature>
<proteinExistence type="predicted"/>
<dbReference type="PANTHER" id="PTHR37487">
    <property type="entry name" value="CHROMOSOME 1, WHOLE GENOME SHOTGUN SEQUENCE"/>
    <property type="match status" value="1"/>
</dbReference>
<evidence type="ECO:0000256" key="1">
    <source>
        <dbReference type="SAM" id="SignalP"/>
    </source>
</evidence>
<feature type="non-terminal residue" evidence="2">
    <location>
        <position position="114"/>
    </location>
</feature>
<keyword evidence="3" id="KW-1185">Reference proteome</keyword>
<gene>
    <name evidence="2" type="ORF">FB45DRAFT_763491</name>
</gene>
<dbReference type="PANTHER" id="PTHR37487:SF2">
    <property type="entry name" value="EXPRESSED PROTEIN"/>
    <property type="match status" value="1"/>
</dbReference>
<dbReference type="AlphaFoldDB" id="A0AAD7B2B6"/>
<organism evidence="2 3">
    <name type="scientific">Roridomyces roridus</name>
    <dbReference type="NCBI Taxonomy" id="1738132"/>
    <lineage>
        <taxon>Eukaryota</taxon>
        <taxon>Fungi</taxon>
        <taxon>Dikarya</taxon>
        <taxon>Basidiomycota</taxon>
        <taxon>Agaricomycotina</taxon>
        <taxon>Agaricomycetes</taxon>
        <taxon>Agaricomycetidae</taxon>
        <taxon>Agaricales</taxon>
        <taxon>Marasmiineae</taxon>
        <taxon>Mycenaceae</taxon>
        <taxon>Roridomyces</taxon>
    </lineage>
</organism>
<dbReference type="Proteomes" id="UP001221142">
    <property type="component" value="Unassembled WGS sequence"/>
</dbReference>
<dbReference type="EMBL" id="JARKIF010000045">
    <property type="protein sequence ID" value="KAJ7608358.1"/>
    <property type="molecule type" value="Genomic_DNA"/>
</dbReference>
<evidence type="ECO:0000313" key="3">
    <source>
        <dbReference type="Proteomes" id="UP001221142"/>
    </source>
</evidence>
<name>A0AAD7B2B6_9AGAR</name>
<sequence>MLTVIFLVAVFGTAATAQQLTIDTPTTPPATECQPLLITFSGGSPPYIITVDQFADQTSQVIAFNDVTGTSTVWESVNAPAGDQLVFNIRDSIGQEDSSAPFTVASGSDTSYLA</sequence>
<reference evidence="2" key="1">
    <citation type="submission" date="2023-03" db="EMBL/GenBank/DDBJ databases">
        <title>Massive genome expansion in bonnet fungi (Mycena s.s.) driven by repeated elements and novel gene families across ecological guilds.</title>
        <authorList>
            <consortium name="Lawrence Berkeley National Laboratory"/>
            <person name="Harder C.B."/>
            <person name="Miyauchi S."/>
            <person name="Viragh M."/>
            <person name="Kuo A."/>
            <person name="Thoen E."/>
            <person name="Andreopoulos B."/>
            <person name="Lu D."/>
            <person name="Skrede I."/>
            <person name="Drula E."/>
            <person name="Henrissat B."/>
            <person name="Morin E."/>
            <person name="Kohler A."/>
            <person name="Barry K."/>
            <person name="LaButti K."/>
            <person name="Morin E."/>
            <person name="Salamov A."/>
            <person name="Lipzen A."/>
            <person name="Mereny Z."/>
            <person name="Hegedus B."/>
            <person name="Baldrian P."/>
            <person name="Stursova M."/>
            <person name="Weitz H."/>
            <person name="Taylor A."/>
            <person name="Grigoriev I.V."/>
            <person name="Nagy L.G."/>
            <person name="Martin F."/>
            <person name="Kauserud H."/>
        </authorList>
    </citation>
    <scope>NUCLEOTIDE SEQUENCE</scope>
    <source>
        <strain evidence="2">9284</strain>
    </source>
</reference>
<comment type="caution">
    <text evidence="2">The sequence shown here is derived from an EMBL/GenBank/DDBJ whole genome shotgun (WGS) entry which is preliminary data.</text>
</comment>